<sequence>MEDVKTDHMLHASLSGFYQYLKVMYRFPEEQVRGIIACNGMILRRINNLTMSLSDIDRIRVYMRGLGLTGDTINLYVRSFVFYVTYLEQANRVKAEEKSPLT</sequence>
<accession>Q0W8V8</accession>
<evidence type="ECO:0000313" key="2">
    <source>
        <dbReference type="Proteomes" id="UP000000663"/>
    </source>
</evidence>
<name>Q0W8V8_METAR</name>
<dbReference type="GeneID" id="5142737"/>
<dbReference type="AlphaFoldDB" id="Q0W8V8"/>
<dbReference type="RefSeq" id="WP_012037303.1">
    <property type="nucleotide sequence ID" value="NC_009464.1"/>
</dbReference>
<proteinExistence type="predicted"/>
<protein>
    <recommendedName>
        <fullName evidence="3">Core-binding (CB) domain-containing protein</fullName>
    </recommendedName>
</protein>
<dbReference type="PATRIC" id="fig|351160.9.peg.3075"/>
<keyword evidence="2" id="KW-1185">Reference proteome</keyword>
<evidence type="ECO:0000313" key="1">
    <source>
        <dbReference type="EMBL" id="CAJ35185.1"/>
    </source>
</evidence>
<dbReference type="KEGG" id="rci:LRC181"/>
<reference evidence="1 2" key="1">
    <citation type="journal article" date="2006" name="Science">
        <title>Genome of rice cluster I archaea -- the key methane producers in the rice rhizosphere.</title>
        <authorList>
            <person name="Erkel C."/>
            <person name="Kube M."/>
            <person name="Reinhardt R."/>
            <person name="Liesack W."/>
        </authorList>
    </citation>
    <scope>NUCLEOTIDE SEQUENCE [LARGE SCALE GENOMIC DNA]</scope>
    <source>
        <strain evidence="2">DSM 22066 / NBRC 105507 / MRE50</strain>
    </source>
</reference>
<gene>
    <name evidence="1" type="ORF">LRC181</name>
</gene>
<dbReference type="EMBL" id="AM114193">
    <property type="protein sequence ID" value="CAJ35185.1"/>
    <property type="molecule type" value="Genomic_DNA"/>
</dbReference>
<organism evidence="1 2">
    <name type="scientific">Methanocella arvoryzae (strain DSM 22066 / NBRC 105507 / MRE50)</name>
    <dbReference type="NCBI Taxonomy" id="351160"/>
    <lineage>
        <taxon>Archaea</taxon>
        <taxon>Methanobacteriati</taxon>
        <taxon>Methanobacteriota</taxon>
        <taxon>Stenosarchaea group</taxon>
        <taxon>Methanomicrobia</taxon>
        <taxon>Methanocellales</taxon>
        <taxon>Methanocellaceae</taxon>
        <taxon>Methanocella</taxon>
    </lineage>
</organism>
<dbReference type="Proteomes" id="UP000000663">
    <property type="component" value="Chromosome"/>
</dbReference>
<evidence type="ECO:0008006" key="3">
    <source>
        <dbReference type="Google" id="ProtNLM"/>
    </source>
</evidence>